<organism evidence="2 3">
    <name type="scientific">Kocuria sediminis</name>
    <dbReference type="NCBI Taxonomy" id="1038857"/>
    <lineage>
        <taxon>Bacteria</taxon>
        <taxon>Bacillati</taxon>
        <taxon>Actinomycetota</taxon>
        <taxon>Actinomycetes</taxon>
        <taxon>Micrococcales</taxon>
        <taxon>Micrococcaceae</taxon>
        <taxon>Kocuria</taxon>
    </lineage>
</organism>
<gene>
    <name evidence="2" type="ORF">GMA12_08830</name>
</gene>
<keyword evidence="3" id="KW-1185">Reference proteome</keyword>
<comment type="caution">
    <text evidence="2">The sequence shown here is derived from an EMBL/GenBank/DDBJ whole genome shotgun (WGS) entry which is preliminary data.</text>
</comment>
<dbReference type="RefSeq" id="WP_156269153.1">
    <property type="nucleotide sequence ID" value="NZ_WOGU01000006.1"/>
</dbReference>
<keyword evidence="1" id="KW-0472">Membrane</keyword>
<dbReference type="AlphaFoldDB" id="A0A6N8GJF4"/>
<dbReference type="EMBL" id="WOGU01000006">
    <property type="protein sequence ID" value="MUN63241.1"/>
    <property type="molecule type" value="Genomic_DNA"/>
</dbReference>
<feature type="transmembrane region" description="Helical" evidence="1">
    <location>
        <begin position="30"/>
        <end position="52"/>
    </location>
</feature>
<keyword evidence="1" id="KW-1133">Transmembrane helix</keyword>
<feature type="transmembrane region" description="Helical" evidence="1">
    <location>
        <begin position="64"/>
        <end position="89"/>
    </location>
</feature>
<sequence>MTHYPYGPPSGPGGPWAARPVPPRTPDLRLLLQLTVASFAIGLLGSVIGYLTSSEQVAAASGGMFLGTGFVLASAVVGVAVNAGLYALVYFPLREQRQWGWILGIVFASMAVLGTVTSVVLSFAVPGVPSGAQPLQLLPAALKLAVDVAWLVVAVRPGVRAALR</sequence>
<proteinExistence type="predicted"/>
<feature type="transmembrane region" description="Helical" evidence="1">
    <location>
        <begin position="137"/>
        <end position="155"/>
    </location>
</feature>
<protein>
    <submittedName>
        <fullName evidence="2">Uncharacterized protein</fullName>
    </submittedName>
</protein>
<evidence type="ECO:0000256" key="1">
    <source>
        <dbReference type="SAM" id="Phobius"/>
    </source>
</evidence>
<reference evidence="2 3" key="1">
    <citation type="submission" date="2019-12" db="EMBL/GenBank/DDBJ databases">
        <authorList>
            <person name="Shi Y."/>
        </authorList>
    </citation>
    <scope>NUCLEOTIDE SEQUENCE [LARGE SCALE GENOMIC DNA]</scope>
    <source>
        <strain evidence="2 3">JCM 17929</strain>
    </source>
</reference>
<keyword evidence="1" id="KW-0812">Transmembrane</keyword>
<evidence type="ECO:0000313" key="2">
    <source>
        <dbReference type="EMBL" id="MUN63241.1"/>
    </source>
</evidence>
<accession>A0A6N8GJF4</accession>
<feature type="transmembrane region" description="Helical" evidence="1">
    <location>
        <begin position="101"/>
        <end position="125"/>
    </location>
</feature>
<dbReference type="Proteomes" id="UP000436989">
    <property type="component" value="Unassembled WGS sequence"/>
</dbReference>
<name>A0A6N8GJF4_9MICC</name>
<evidence type="ECO:0000313" key="3">
    <source>
        <dbReference type="Proteomes" id="UP000436989"/>
    </source>
</evidence>